<dbReference type="AlphaFoldDB" id="A0A501Q3N1"/>
<name>A0A501Q3N1_9FLAO</name>
<gene>
    <name evidence="2" type="ORF">FJA49_11850</name>
</gene>
<evidence type="ECO:0000256" key="1">
    <source>
        <dbReference type="SAM" id="SignalP"/>
    </source>
</evidence>
<keyword evidence="3" id="KW-1185">Reference proteome</keyword>
<proteinExistence type="predicted"/>
<dbReference type="PROSITE" id="PS51257">
    <property type="entry name" value="PROKAR_LIPOPROTEIN"/>
    <property type="match status" value="1"/>
</dbReference>
<keyword evidence="1" id="KW-0732">Signal</keyword>
<dbReference type="OrthoDB" id="1365069at2"/>
<dbReference type="EMBL" id="VFJE01000055">
    <property type="protein sequence ID" value="TPD66968.1"/>
    <property type="molecule type" value="Genomic_DNA"/>
</dbReference>
<protein>
    <recommendedName>
        <fullName evidence="4">Tetratricopeptide repeat protein</fullName>
    </recommendedName>
</protein>
<dbReference type="Proteomes" id="UP000319175">
    <property type="component" value="Unassembled WGS sequence"/>
</dbReference>
<sequence length="169" mass="20326">MATLKITVIFFFCFSYSCLLAQETNKVFDYDQLIFDSDTCCWRKLADNKEYEKGANLIVSYLKNNKTHTNKHSLNWHAGQLFAKAQKDQQAIRYFRKTYNFLYRWFGGEDGKTWYFYAKGTVAFIKRDKEKLHKIIEIWNKSLPKDGNYDTLILLYENWDKKYLEITER</sequence>
<reference evidence="2 3" key="1">
    <citation type="submission" date="2019-06" db="EMBL/GenBank/DDBJ databases">
        <title>Flavobacterium sp. MaA-Y11 from geoumgang.</title>
        <authorList>
            <person name="Jeong S."/>
        </authorList>
    </citation>
    <scope>NUCLEOTIDE SEQUENCE [LARGE SCALE GENOMIC DNA]</scope>
    <source>
        <strain evidence="2 3">MaA-Y11</strain>
    </source>
</reference>
<comment type="caution">
    <text evidence="2">The sequence shown here is derived from an EMBL/GenBank/DDBJ whole genome shotgun (WGS) entry which is preliminary data.</text>
</comment>
<dbReference type="RefSeq" id="WP_140001129.1">
    <property type="nucleotide sequence ID" value="NZ_VFJE01000055.1"/>
</dbReference>
<evidence type="ECO:0008006" key="4">
    <source>
        <dbReference type="Google" id="ProtNLM"/>
    </source>
</evidence>
<evidence type="ECO:0000313" key="2">
    <source>
        <dbReference type="EMBL" id="TPD66968.1"/>
    </source>
</evidence>
<feature type="chain" id="PRO_5021341337" description="Tetratricopeptide repeat protein" evidence="1">
    <location>
        <begin position="22"/>
        <end position="169"/>
    </location>
</feature>
<accession>A0A501Q3N1</accession>
<feature type="signal peptide" evidence="1">
    <location>
        <begin position="1"/>
        <end position="21"/>
    </location>
</feature>
<organism evidence="2 3">
    <name type="scientific">Flavobacterium microcysteis</name>
    <dbReference type="NCBI Taxonomy" id="2596891"/>
    <lineage>
        <taxon>Bacteria</taxon>
        <taxon>Pseudomonadati</taxon>
        <taxon>Bacteroidota</taxon>
        <taxon>Flavobacteriia</taxon>
        <taxon>Flavobacteriales</taxon>
        <taxon>Flavobacteriaceae</taxon>
        <taxon>Flavobacterium</taxon>
    </lineage>
</organism>
<evidence type="ECO:0000313" key="3">
    <source>
        <dbReference type="Proteomes" id="UP000319175"/>
    </source>
</evidence>